<dbReference type="InterPro" id="IPR035940">
    <property type="entry name" value="CAP_sf"/>
</dbReference>
<dbReference type="Proteomes" id="UP000054359">
    <property type="component" value="Unassembled WGS sequence"/>
</dbReference>
<dbReference type="SMR" id="A0A087TYQ6"/>
<dbReference type="SUPFAM" id="SSF55797">
    <property type="entry name" value="PR-1-like"/>
    <property type="match status" value="1"/>
</dbReference>
<feature type="chain" id="PRO_5001830021" evidence="1">
    <location>
        <begin position="22"/>
        <end position="256"/>
    </location>
</feature>
<feature type="signal peptide" evidence="1">
    <location>
        <begin position="1"/>
        <end position="21"/>
    </location>
</feature>
<dbReference type="PROSITE" id="PS01010">
    <property type="entry name" value="CRISP_2"/>
    <property type="match status" value="1"/>
</dbReference>
<dbReference type="Pfam" id="PF00188">
    <property type="entry name" value="CAP"/>
    <property type="match status" value="1"/>
</dbReference>
<sequence>MSIKGTILIFASAALVSSIHSDRCPTTYQRFTKDHTFCKPASSSCHVLKKGVNSKDKSLILKFHNEYRSKVATGKEPHAGGLPTASNMMEMVWDSELEVIAQKHAETCVFKHDCNNCRKVARFPVGQNIAIKKSTKAIQSADWHWMIKKLYDEVSLFNKKYLKSYSGGKAFGHFSQIIWATTYKIGCGWVLYKEGMWYNSYFVCNYGPAGNMNGVEVYKPGKTCSACPKNSCCGSSCSRSGFKAAYPGLCKILSRG</sequence>
<feature type="non-terminal residue" evidence="3">
    <location>
        <position position="256"/>
    </location>
</feature>
<accession>A0A087TYQ6</accession>
<name>A0A087TYQ6_STEMI</name>
<dbReference type="InterPro" id="IPR001283">
    <property type="entry name" value="CRISP-related"/>
</dbReference>
<feature type="domain" description="SCP" evidence="2">
    <location>
        <begin position="55"/>
        <end position="214"/>
    </location>
</feature>
<dbReference type="PRINTS" id="PR00837">
    <property type="entry name" value="V5TPXLIKE"/>
</dbReference>
<gene>
    <name evidence="3" type="ORF">X975_27228</name>
</gene>
<dbReference type="CDD" id="cd05380">
    <property type="entry name" value="CAP_euk"/>
    <property type="match status" value="1"/>
</dbReference>
<evidence type="ECO:0000313" key="3">
    <source>
        <dbReference type="EMBL" id="KFM70245.1"/>
    </source>
</evidence>
<evidence type="ECO:0000259" key="2">
    <source>
        <dbReference type="SMART" id="SM00198"/>
    </source>
</evidence>
<evidence type="ECO:0000256" key="1">
    <source>
        <dbReference type="SAM" id="SignalP"/>
    </source>
</evidence>
<reference evidence="3 4" key="1">
    <citation type="submission" date="2013-11" db="EMBL/GenBank/DDBJ databases">
        <title>Genome sequencing of Stegodyphus mimosarum.</title>
        <authorList>
            <person name="Bechsgaard J."/>
        </authorList>
    </citation>
    <scope>NUCLEOTIDE SEQUENCE [LARGE SCALE GENOMIC DNA]</scope>
</reference>
<dbReference type="OrthoDB" id="414826at2759"/>
<dbReference type="PROSITE" id="PS01009">
    <property type="entry name" value="CRISP_1"/>
    <property type="match status" value="1"/>
</dbReference>
<dbReference type="AlphaFoldDB" id="A0A087TYQ6"/>
<dbReference type="GO" id="GO:0005576">
    <property type="term" value="C:extracellular region"/>
    <property type="evidence" value="ECO:0007669"/>
    <property type="project" value="InterPro"/>
</dbReference>
<keyword evidence="4" id="KW-1185">Reference proteome</keyword>
<dbReference type="InterPro" id="IPR002413">
    <property type="entry name" value="V5_allergen-like"/>
</dbReference>
<protein>
    <submittedName>
        <fullName evidence="3">Venom allergen 5</fullName>
    </submittedName>
</protein>
<dbReference type="EMBL" id="KK117351">
    <property type="protein sequence ID" value="KFM70245.1"/>
    <property type="molecule type" value="Genomic_DNA"/>
</dbReference>
<dbReference type="STRING" id="407821.A0A087TYQ6"/>
<dbReference type="SMART" id="SM00198">
    <property type="entry name" value="SCP"/>
    <property type="match status" value="1"/>
</dbReference>
<keyword evidence="1" id="KW-0732">Signal</keyword>
<dbReference type="InterPro" id="IPR018244">
    <property type="entry name" value="Allrgn_V5/Tpx1_CS"/>
</dbReference>
<dbReference type="InterPro" id="IPR014044">
    <property type="entry name" value="CAP_dom"/>
</dbReference>
<proteinExistence type="predicted"/>
<dbReference type="OMA" id="KECTIDA"/>
<dbReference type="PANTHER" id="PTHR10334">
    <property type="entry name" value="CYSTEINE-RICH SECRETORY PROTEIN-RELATED"/>
    <property type="match status" value="1"/>
</dbReference>
<organism evidence="3 4">
    <name type="scientific">Stegodyphus mimosarum</name>
    <name type="common">African social velvet spider</name>
    <dbReference type="NCBI Taxonomy" id="407821"/>
    <lineage>
        <taxon>Eukaryota</taxon>
        <taxon>Metazoa</taxon>
        <taxon>Ecdysozoa</taxon>
        <taxon>Arthropoda</taxon>
        <taxon>Chelicerata</taxon>
        <taxon>Arachnida</taxon>
        <taxon>Araneae</taxon>
        <taxon>Araneomorphae</taxon>
        <taxon>Entelegynae</taxon>
        <taxon>Eresoidea</taxon>
        <taxon>Eresidae</taxon>
        <taxon>Stegodyphus</taxon>
    </lineage>
</organism>
<dbReference type="PRINTS" id="PR00838">
    <property type="entry name" value="V5ALLERGEN"/>
</dbReference>
<dbReference type="Gene3D" id="3.40.33.10">
    <property type="entry name" value="CAP"/>
    <property type="match status" value="1"/>
</dbReference>
<evidence type="ECO:0000313" key="4">
    <source>
        <dbReference type="Proteomes" id="UP000054359"/>
    </source>
</evidence>